<comment type="subunit">
    <text evidence="5 12">Tetramer of two alpha and two beta chains.</text>
</comment>
<comment type="catalytic activity">
    <reaction evidence="11 12">
        <text>(1S,2R)-1-C-(indol-3-yl)glycerol 3-phosphate + L-serine = D-glyceraldehyde 3-phosphate + L-tryptophan + H2O</text>
        <dbReference type="Rhea" id="RHEA:10532"/>
        <dbReference type="ChEBI" id="CHEBI:15377"/>
        <dbReference type="ChEBI" id="CHEBI:33384"/>
        <dbReference type="ChEBI" id="CHEBI:57912"/>
        <dbReference type="ChEBI" id="CHEBI:58866"/>
        <dbReference type="ChEBI" id="CHEBI:59776"/>
        <dbReference type="EC" id="4.2.1.20"/>
    </reaction>
</comment>
<dbReference type="FunFam" id="3.40.50.1100:FF:000004">
    <property type="entry name" value="Tryptophan synthase beta chain"/>
    <property type="match status" value="1"/>
</dbReference>
<dbReference type="PIRSF" id="PIRSF001413">
    <property type="entry name" value="Trp_syn_beta"/>
    <property type="match status" value="1"/>
</dbReference>
<dbReference type="RefSeq" id="WP_116064453.1">
    <property type="nucleotide sequence ID" value="NZ_QRDZ01000033.1"/>
</dbReference>
<dbReference type="Proteomes" id="UP000256977">
    <property type="component" value="Unassembled WGS sequence"/>
</dbReference>
<protein>
    <recommendedName>
        <fullName evidence="12">Tryptophan synthase beta chain</fullName>
        <ecNumber evidence="12">4.2.1.20</ecNumber>
    </recommendedName>
</protein>
<dbReference type="InterPro" id="IPR036052">
    <property type="entry name" value="TrpB-like_PALP_sf"/>
</dbReference>
<keyword evidence="7 12" id="KW-0822">Tryptophan biosynthesis</keyword>
<comment type="similarity">
    <text evidence="4 12">Belongs to the TrpB family.</text>
</comment>
<evidence type="ECO:0000256" key="2">
    <source>
        <dbReference type="ARBA" id="ARBA00002786"/>
    </source>
</evidence>
<dbReference type="Pfam" id="PF00291">
    <property type="entry name" value="PALP"/>
    <property type="match status" value="1"/>
</dbReference>
<dbReference type="OrthoDB" id="9766131at2"/>
<keyword evidence="15" id="KW-1185">Reference proteome</keyword>
<keyword evidence="9 12" id="KW-0057">Aromatic amino acid biosynthesis</keyword>
<evidence type="ECO:0000259" key="13">
    <source>
        <dbReference type="Pfam" id="PF00291"/>
    </source>
</evidence>
<evidence type="ECO:0000256" key="3">
    <source>
        <dbReference type="ARBA" id="ARBA00004733"/>
    </source>
</evidence>
<reference evidence="14 15" key="1">
    <citation type="submission" date="2018-07" db="EMBL/GenBank/DDBJ databases">
        <title>Genomic Encyclopedia of Type Strains, Phase III (KMG-III): the genomes of soil and plant-associated and newly described type strains.</title>
        <authorList>
            <person name="Whitman W."/>
        </authorList>
    </citation>
    <scope>NUCLEOTIDE SEQUENCE [LARGE SCALE GENOMIC DNA]</scope>
    <source>
        <strain evidence="14 15">CECT 7287</strain>
    </source>
</reference>
<dbReference type="FunFam" id="3.40.50.1100:FF:000001">
    <property type="entry name" value="Tryptophan synthase beta chain"/>
    <property type="match status" value="1"/>
</dbReference>
<evidence type="ECO:0000256" key="1">
    <source>
        <dbReference type="ARBA" id="ARBA00001933"/>
    </source>
</evidence>
<dbReference type="PANTHER" id="PTHR48077">
    <property type="entry name" value="TRYPTOPHAN SYNTHASE-RELATED"/>
    <property type="match status" value="1"/>
</dbReference>
<comment type="cofactor">
    <cofactor evidence="1 12">
        <name>pyridoxal 5'-phosphate</name>
        <dbReference type="ChEBI" id="CHEBI:597326"/>
    </cofactor>
</comment>
<dbReference type="UniPathway" id="UPA00035">
    <property type="reaction ID" value="UER00044"/>
</dbReference>
<dbReference type="NCBIfam" id="TIGR00263">
    <property type="entry name" value="trpB"/>
    <property type="match status" value="1"/>
</dbReference>
<feature type="domain" description="Tryptophan synthase beta chain-like PALP" evidence="13">
    <location>
        <begin position="55"/>
        <end position="380"/>
    </location>
</feature>
<dbReference type="HAMAP" id="MF_00133">
    <property type="entry name" value="Trp_synth_beta"/>
    <property type="match status" value="1"/>
</dbReference>
<dbReference type="InterPro" id="IPR023026">
    <property type="entry name" value="Trp_synth_beta/beta-like"/>
</dbReference>
<dbReference type="CDD" id="cd06446">
    <property type="entry name" value="Trp-synth_B"/>
    <property type="match status" value="1"/>
</dbReference>
<name>A0A3D9IAB8_9BACL</name>
<evidence type="ECO:0000256" key="5">
    <source>
        <dbReference type="ARBA" id="ARBA00011270"/>
    </source>
</evidence>
<gene>
    <name evidence="12" type="primary">trpB</name>
    <name evidence="14" type="ORF">DFP98_13346</name>
</gene>
<dbReference type="SUPFAM" id="SSF53686">
    <property type="entry name" value="Tryptophan synthase beta subunit-like PLP-dependent enzymes"/>
    <property type="match status" value="1"/>
</dbReference>
<evidence type="ECO:0000256" key="9">
    <source>
        <dbReference type="ARBA" id="ARBA00023141"/>
    </source>
</evidence>
<dbReference type="GO" id="GO:0005737">
    <property type="term" value="C:cytoplasm"/>
    <property type="evidence" value="ECO:0007669"/>
    <property type="project" value="TreeGrafter"/>
</dbReference>
<keyword evidence="6 12" id="KW-0028">Amino-acid biosynthesis</keyword>
<evidence type="ECO:0000256" key="7">
    <source>
        <dbReference type="ARBA" id="ARBA00022822"/>
    </source>
</evidence>
<proteinExistence type="inferred from homology"/>
<evidence type="ECO:0000256" key="12">
    <source>
        <dbReference type="HAMAP-Rule" id="MF_00133"/>
    </source>
</evidence>
<dbReference type="EMBL" id="QRDZ01000033">
    <property type="protein sequence ID" value="RED58698.1"/>
    <property type="molecule type" value="Genomic_DNA"/>
</dbReference>
<evidence type="ECO:0000256" key="6">
    <source>
        <dbReference type="ARBA" id="ARBA00022605"/>
    </source>
</evidence>
<dbReference type="PROSITE" id="PS00168">
    <property type="entry name" value="TRP_SYNTHASE_BETA"/>
    <property type="match status" value="1"/>
</dbReference>
<dbReference type="Gene3D" id="3.40.50.1100">
    <property type="match status" value="2"/>
</dbReference>
<sequence>MSQVPDQHGRFGPFGGKYVPETLMNALIELEDAYQKYKDDPEFLEEVRYLLKQYSGRPTPLYYAERLSNQLGGAKIYLKREDLNHTGAHKINNTIGQAVLAKRMGKKKVIAETGAGQHGVATATVAALMGLECKVFMGEEDTKRQQLNVFRMKLLGSEVIPVLSGTRTLKDACNETLRYWVSHVEDTYYILGSVTGPHPYPMMVRDFQRIIGLESREQILEAEGRLPDVVVAAVGGGSNAIGMFHPFIGDKSVRLLGVEAAGRGVDTEEHAATMTKGRPGVFQGSMSYVLQDEGGQVLPAHSISAGLDYPGIGPEHAYLKDTERAEYVPITDKEALDALSTLSRTEGIIPALESAHAIAQVLKIAPTMSKDEIIVVSLSGRGDKDVESIMSYLAKEEGQSL</sequence>
<dbReference type="EC" id="4.2.1.20" evidence="12"/>
<dbReference type="PANTHER" id="PTHR48077:SF3">
    <property type="entry name" value="TRYPTOPHAN SYNTHASE"/>
    <property type="match status" value="1"/>
</dbReference>
<evidence type="ECO:0000313" key="15">
    <source>
        <dbReference type="Proteomes" id="UP000256977"/>
    </source>
</evidence>
<dbReference type="AlphaFoldDB" id="A0A3D9IAB8"/>
<comment type="function">
    <text evidence="2 12">The beta subunit is responsible for the synthesis of L-tryptophan from indole and L-serine.</text>
</comment>
<dbReference type="InterPro" id="IPR006654">
    <property type="entry name" value="Trp_synth_beta"/>
</dbReference>
<dbReference type="InterPro" id="IPR001926">
    <property type="entry name" value="TrpB-like_PALP"/>
</dbReference>
<evidence type="ECO:0000313" key="14">
    <source>
        <dbReference type="EMBL" id="RED58698.1"/>
    </source>
</evidence>
<evidence type="ECO:0000256" key="10">
    <source>
        <dbReference type="ARBA" id="ARBA00023239"/>
    </source>
</evidence>
<evidence type="ECO:0000256" key="4">
    <source>
        <dbReference type="ARBA" id="ARBA00009982"/>
    </source>
</evidence>
<comment type="pathway">
    <text evidence="3 12">Amino-acid biosynthesis; L-tryptophan biosynthesis; L-tryptophan from chorismate: step 5/5.</text>
</comment>
<feature type="modified residue" description="N6-(pyridoxal phosphate)lysine" evidence="12">
    <location>
        <position position="90"/>
    </location>
</feature>
<organism evidence="14 15">
    <name type="scientific">Cohnella phaseoli</name>
    <dbReference type="NCBI Taxonomy" id="456490"/>
    <lineage>
        <taxon>Bacteria</taxon>
        <taxon>Bacillati</taxon>
        <taxon>Bacillota</taxon>
        <taxon>Bacilli</taxon>
        <taxon>Bacillales</taxon>
        <taxon>Paenibacillaceae</taxon>
        <taxon>Cohnella</taxon>
    </lineage>
</organism>
<evidence type="ECO:0000256" key="8">
    <source>
        <dbReference type="ARBA" id="ARBA00022898"/>
    </source>
</evidence>
<keyword evidence="10 12" id="KW-0456">Lyase</keyword>
<comment type="caution">
    <text evidence="14">The sequence shown here is derived from an EMBL/GenBank/DDBJ whole genome shotgun (WGS) entry which is preliminary data.</text>
</comment>
<dbReference type="GO" id="GO:0004834">
    <property type="term" value="F:tryptophan synthase activity"/>
    <property type="evidence" value="ECO:0007669"/>
    <property type="project" value="UniProtKB-UniRule"/>
</dbReference>
<dbReference type="InterPro" id="IPR006653">
    <property type="entry name" value="Trp_synth_b_CS"/>
</dbReference>
<accession>A0A3D9IAB8</accession>
<evidence type="ECO:0000256" key="11">
    <source>
        <dbReference type="ARBA" id="ARBA00049047"/>
    </source>
</evidence>
<keyword evidence="8 12" id="KW-0663">Pyridoxal phosphate</keyword>